<dbReference type="InterPro" id="IPR051044">
    <property type="entry name" value="MAG_DAG_Lipase"/>
</dbReference>
<dbReference type="OrthoDB" id="9788260at2"/>
<organism evidence="2 3">
    <name type="scientific">Devosia ginsengisoli</name>
    <dbReference type="NCBI Taxonomy" id="400770"/>
    <lineage>
        <taxon>Bacteria</taxon>
        <taxon>Pseudomonadati</taxon>
        <taxon>Pseudomonadota</taxon>
        <taxon>Alphaproteobacteria</taxon>
        <taxon>Hyphomicrobiales</taxon>
        <taxon>Devosiaceae</taxon>
        <taxon>Devosia</taxon>
    </lineage>
</organism>
<keyword evidence="2" id="KW-0378">Hydrolase</keyword>
<feature type="domain" description="Serine aminopeptidase S33" evidence="1">
    <location>
        <begin position="90"/>
        <end position="347"/>
    </location>
</feature>
<dbReference type="EMBL" id="CP042304">
    <property type="protein sequence ID" value="QDZ11535.1"/>
    <property type="molecule type" value="Genomic_DNA"/>
</dbReference>
<dbReference type="InterPro" id="IPR029058">
    <property type="entry name" value="AB_hydrolase_fold"/>
</dbReference>
<gene>
    <name evidence="2" type="ORF">FPZ08_12650</name>
</gene>
<evidence type="ECO:0000259" key="1">
    <source>
        <dbReference type="Pfam" id="PF12146"/>
    </source>
</evidence>
<keyword evidence="3" id="KW-1185">Reference proteome</keyword>
<dbReference type="SUPFAM" id="SSF53474">
    <property type="entry name" value="alpha/beta-Hydrolases"/>
    <property type="match status" value="1"/>
</dbReference>
<dbReference type="Proteomes" id="UP000315364">
    <property type="component" value="Chromosome"/>
</dbReference>
<dbReference type="InterPro" id="IPR022742">
    <property type="entry name" value="Hydrolase_4"/>
</dbReference>
<evidence type="ECO:0000313" key="3">
    <source>
        <dbReference type="Proteomes" id="UP000315364"/>
    </source>
</evidence>
<evidence type="ECO:0000313" key="2">
    <source>
        <dbReference type="EMBL" id="QDZ11535.1"/>
    </source>
</evidence>
<name>A0A5B8LV02_9HYPH</name>
<reference evidence="2 3" key="1">
    <citation type="submission" date="2019-07" db="EMBL/GenBank/DDBJ databases">
        <title>Full genome sequence of Devosia sp. Gsoil 520.</title>
        <authorList>
            <person name="Im W.-T."/>
        </authorList>
    </citation>
    <scope>NUCLEOTIDE SEQUENCE [LARGE SCALE GENOMIC DNA]</scope>
    <source>
        <strain evidence="2 3">Gsoil 520</strain>
    </source>
</reference>
<proteinExistence type="predicted"/>
<dbReference type="Pfam" id="PF12146">
    <property type="entry name" value="Hydrolase_4"/>
    <property type="match status" value="1"/>
</dbReference>
<dbReference type="PANTHER" id="PTHR11614">
    <property type="entry name" value="PHOSPHOLIPASE-RELATED"/>
    <property type="match status" value="1"/>
</dbReference>
<dbReference type="Gene3D" id="3.40.50.1820">
    <property type="entry name" value="alpha/beta hydrolase"/>
    <property type="match status" value="1"/>
</dbReference>
<sequence>MRPITRPPHGPQQGSRYLARDAGFPFFKLFGLRQVTSCAEVPMNAVVNPNGPDLVNIPSNPMPEGGRVGFFKTADNVQLRYATWPKSEGAHRGTICLVQGRTEFIEKYFETVADFRRRGFAVATFDWRGQGGSDRLIGNRKLGYVDRFEDYWTDLRSFHGEILLPDCPPPYYLVGHSMGGLASLFAGINDRMMFDRVFLSAPMVALDRQPLSMKGMARVCEALSFLGLGQMPVGRKADKPVSEASFPGNPLTGDMIRYMRSVDVVRERPELEIGVPTVRWAASAFGAMAEAAEDNFPARINVPLLMLAAARDEVVSAPAIEQLGLRLRTGRHVVIAGARHELFMESDAIRGQVFAAFDAFITEQSA</sequence>
<protein>
    <submittedName>
        <fullName evidence="2">Alpha/beta hydrolase</fullName>
    </submittedName>
</protein>
<dbReference type="GO" id="GO:0016787">
    <property type="term" value="F:hydrolase activity"/>
    <property type="evidence" value="ECO:0007669"/>
    <property type="project" value="UniProtKB-KW"/>
</dbReference>
<accession>A0A5B8LV02</accession>
<dbReference type="AlphaFoldDB" id="A0A5B8LV02"/>
<dbReference type="KEGG" id="dea:FPZ08_12650"/>